<evidence type="ECO:0000256" key="2">
    <source>
        <dbReference type="ARBA" id="ARBA00008585"/>
    </source>
</evidence>
<dbReference type="eggNOG" id="ENOG502RK5N">
    <property type="taxonomic scope" value="Eukaryota"/>
</dbReference>
<feature type="region of interest" description="Disordered" evidence="8">
    <location>
        <begin position="694"/>
        <end position="734"/>
    </location>
</feature>
<feature type="compositionally biased region" description="Low complexity" evidence="8">
    <location>
        <begin position="650"/>
        <end position="665"/>
    </location>
</feature>
<evidence type="ECO:0000256" key="6">
    <source>
        <dbReference type="ARBA" id="ARBA00023242"/>
    </source>
</evidence>
<feature type="region of interest" description="Disordered" evidence="8">
    <location>
        <begin position="509"/>
        <end position="536"/>
    </location>
</feature>
<dbReference type="InterPro" id="IPR036047">
    <property type="entry name" value="F-box-like_dom_sf"/>
</dbReference>
<feature type="compositionally biased region" description="Basic and acidic residues" evidence="8">
    <location>
        <begin position="1339"/>
        <end position="1354"/>
    </location>
</feature>
<name>B6HGA9_PENRW</name>
<dbReference type="GO" id="GO:0051301">
    <property type="term" value="P:cell division"/>
    <property type="evidence" value="ECO:0007669"/>
    <property type="project" value="UniProtKB-KW"/>
</dbReference>
<keyword evidence="4" id="KW-0498">Mitosis</keyword>
<keyword evidence="5" id="KW-0159">Chromosome partition</keyword>
<evidence type="ECO:0000313" key="9">
    <source>
        <dbReference type="EMBL" id="CAP86504.1"/>
    </source>
</evidence>
<evidence type="ECO:0000256" key="4">
    <source>
        <dbReference type="ARBA" id="ARBA00022776"/>
    </source>
</evidence>
<keyword evidence="3" id="KW-0132">Cell division</keyword>
<feature type="compositionally biased region" description="Pro residues" evidence="8">
    <location>
        <begin position="517"/>
        <end position="534"/>
    </location>
</feature>
<feature type="region of interest" description="Disordered" evidence="8">
    <location>
        <begin position="560"/>
        <end position="679"/>
    </location>
</feature>
<dbReference type="PRINTS" id="PR01217">
    <property type="entry name" value="PRICHEXTENSN"/>
</dbReference>
<dbReference type="EMBL" id="AM920435">
    <property type="protein sequence ID" value="CAP86504.1"/>
    <property type="molecule type" value="Genomic_DNA"/>
</dbReference>
<dbReference type="Proteomes" id="UP000000724">
    <property type="component" value="Contig Pc00c20"/>
</dbReference>
<evidence type="ECO:0000256" key="3">
    <source>
        <dbReference type="ARBA" id="ARBA00022618"/>
    </source>
</evidence>
<accession>B6HGA9</accession>
<evidence type="ECO:0000256" key="8">
    <source>
        <dbReference type="SAM" id="MobiDB-lite"/>
    </source>
</evidence>
<proteinExistence type="inferred from homology"/>
<evidence type="ECO:0000256" key="7">
    <source>
        <dbReference type="ARBA" id="ARBA00023306"/>
    </source>
</evidence>
<keyword evidence="10" id="KW-1185">Reference proteome</keyword>
<organism evidence="9 10">
    <name type="scientific">Penicillium rubens (strain ATCC 28089 / DSM 1075 / NRRL 1951 / Wisconsin 54-1255)</name>
    <name type="common">Penicillium chrysogenum</name>
    <dbReference type="NCBI Taxonomy" id="500485"/>
    <lineage>
        <taxon>Eukaryota</taxon>
        <taxon>Fungi</taxon>
        <taxon>Dikarya</taxon>
        <taxon>Ascomycota</taxon>
        <taxon>Pezizomycotina</taxon>
        <taxon>Eurotiomycetes</taxon>
        <taxon>Eurotiomycetidae</taxon>
        <taxon>Eurotiales</taxon>
        <taxon>Aspergillaceae</taxon>
        <taxon>Penicillium</taxon>
        <taxon>Penicillium chrysogenum species complex</taxon>
    </lineage>
</organism>
<dbReference type="SUPFAM" id="SSF81383">
    <property type="entry name" value="F-box domain"/>
    <property type="match status" value="1"/>
</dbReference>
<dbReference type="OrthoDB" id="5565328at2759"/>
<feature type="region of interest" description="Disordered" evidence="8">
    <location>
        <begin position="1339"/>
        <end position="1368"/>
    </location>
</feature>
<protein>
    <submittedName>
        <fullName evidence="9">Pc20g11750 protein</fullName>
    </submittedName>
</protein>
<comment type="similarity">
    <text evidence="2">Belongs to the SCC4/mau-2 family.</text>
</comment>
<keyword evidence="6" id="KW-0539">Nucleus</keyword>
<sequence length="1368" mass="152533">MTLIIRKSPSDMSDRVHRATEKFKTMIKMRTWSPKRAKKQQENGHGRCYLMELPTELLLEIISHLTVLPEAAFALTNKRMFAISGEILLSKSLRFNRDFAPLFHHYRNGHNFVTPRWSFLNLLENSRWKLCSKCLKLHPRAAFSSRELRRKPESRTCNVGELAGVVDLCPCKKLTFRDKLDLADHVRVRQATLEPLKSKFGNAVDDRYCWHTCTEQYGPTELTTSLFPEINADNQLVLRTEYQLTTESGQVGKEDYMTPRFGCAHRSVDLWVSSVHQTTICRLFDSFCSSCKRISVCSACDTTLTCPRKAPFHSEKSGKATYSFWTQRSLGGMGPAPDLAWGAQRIHPAEPSVSVENCNELCPWTVREHPALSFAPSIEQEIIDSGIGNSPINQLCRVHLKSTCASTVPNRNIPYQLTALGFLRTDTLTISRVRLHTILDSYEYCLFLGAMSFPPPGSGQYPHYLPPPPYQHGQIPPQILYNNAHPLPPPYDAYGKPAMYPSAMTPYPSYPSTYTPQPQPPQQQTPPPPPPPPQIQQEELQHQFVNPAQLFVQQPLPTAPRSRYTQLSPQYGEPPSAPSASPSQLAPATSPAPPPVMPVHVAPAPPPISPKPNSQNNQGQANIHTPQTQPIIKSEPPPAKTSPKIEPQKKISTPIATPKPITTPKRPQPAPSPVTYATPQVMIPAPSPVVQARIQNQTPQKQPQPQPQHIEKKRQLSQPNAEKHGKLTPAKSTKPPVDYQVLLLSLADEYLNAAHARGTTTSLTARETDVEEYYKLVATGLGCLEAVLKNWRLQPRKEALVRLRYARTLFEETDNDIEAETALSKGIDLCERNRMLDLKYSMQHLLARMLHKSNPKASLKAVDGMIQDVEAYRHAAWEYAFRFLRVSLSLSSPSHQDSVQALQHLHKITAMAGRNGDKAVSAMAAVIESLAHLQQATNSDSIEQAQRAVAAARSHQLNDELRHIPQLTTLIQMVDICCSLLEYDINQSGQKLKVMQALMDETLSDSNWRPDGSFSVPLNGKSAGPSSIDTGDILQVQNGTLLLSFNWLPQHDLYALCYFLSSITLSAKNSYDGRKAEKYLEEGLRMVQGNFKAPQEIPESMVNANRRVQWRQSLYCNLLLQRVFLACARTDWDLASQTLNDLRQVFQELGSNLPDTVECLMEYAGGTIAQATGDLDAALSIFQSPILSLDPATSKTGRNDPCRDTRILAGLNTVLILRDPSHPSHSLLAAVLATLEPFCQSSPNKYIQAAYFLVCATVHSESTIQTKQYLQQALQSATAISNSQITCMTLTFMSWKYFRGVVGEQAEKSARAGRAMAKRANDRMWASVTDDMLAETLERQGKGEEAQGVREEGQRLVSGLPPRLRRSA</sequence>
<dbReference type="GO" id="GO:0005634">
    <property type="term" value="C:nucleus"/>
    <property type="evidence" value="ECO:0007669"/>
    <property type="project" value="UniProtKB-SubCell"/>
</dbReference>
<dbReference type="OMA" id="QMVDICC"/>
<gene>
    <name evidence="9" type="ORF">Pc20g11750</name>
    <name evidence="9" type="ORF">PCH_Pc20g11750</name>
</gene>
<feature type="compositionally biased region" description="Pro residues" evidence="8">
    <location>
        <begin position="590"/>
        <end position="610"/>
    </location>
</feature>
<dbReference type="BioCyc" id="PCHR:PC20G11750-MONOMER"/>
<dbReference type="InterPro" id="IPR019440">
    <property type="entry name" value="MAU2"/>
</dbReference>
<comment type="subcellular location">
    <subcellularLocation>
        <location evidence="1">Nucleus</location>
    </subcellularLocation>
</comment>
<evidence type="ECO:0000256" key="5">
    <source>
        <dbReference type="ARBA" id="ARBA00022829"/>
    </source>
</evidence>
<dbReference type="GO" id="GO:0007064">
    <property type="term" value="P:mitotic sister chromatid cohesion"/>
    <property type="evidence" value="ECO:0007669"/>
    <property type="project" value="InterPro"/>
</dbReference>
<dbReference type="HOGENOM" id="CLU_006541_1_0_1"/>
<dbReference type="VEuPathDB" id="FungiDB:PCH_Pc20g11750"/>
<dbReference type="PANTHER" id="PTHR21394">
    <property type="entry name" value="MAU2 CHROMATID COHESION FACTOR HOMOLOG"/>
    <property type="match status" value="1"/>
</dbReference>
<reference evidence="9 10" key="1">
    <citation type="journal article" date="2008" name="Nat. Biotechnol.">
        <title>Genome sequencing and analysis of the filamentous fungus Penicillium chrysogenum.</title>
        <authorList>
            <person name="van den Berg M.A."/>
            <person name="Albang R."/>
            <person name="Albermann K."/>
            <person name="Badger J.H."/>
            <person name="Daran J.-M."/>
            <person name="Driessen A.J.M."/>
            <person name="Garcia-Estrada C."/>
            <person name="Fedorova N.D."/>
            <person name="Harris D.M."/>
            <person name="Heijne W.H.M."/>
            <person name="Joardar V.S."/>
            <person name="Kiel J.A.K.W."/>
            <person name="Kovalchuk A."/>
            <person name="Martin J.F."/>
            <person name="Nierman W.C."/>
            <person name="Nijland J.G."/>
            <person name="Pronk J.T."/>
            <person name="Roubos J.A."/>
            <person name="van der Klei I.J."/>
            <person name="van Peij N.N.M.E."/>
            <person name="Veenhuis M."/>
            <person name="von Doehren H."/>
            <person name="Wagner C."/>
            <person name="Wortman J.R."/>
            <person name="Bovenberg R.A.L."/>
        </authorList>
    </citation>
    <scope>NUCLEOTIDE SEQUENCE [LARGE SCALE GENOMIC DNA]</scope>
    <source>
        <strain evidence="10">ATCC 28089 / DSM 1075 / NRRL 1951 / Wisconsin 54-1255</strain>
    </source>
</reference>
<feature type="compositionally biased region" description="Low complexity" evidence="8">
    <location>
        <begin position="578"/>
        <end position="589"/>
    </location>
</feature>
<keyword evidence="7" id="KW-0131">Cell cycle</keyword>
<dbReference type="GO" id="GO:0007059">
    <property type="term" value="P:chromosome segregation"/>
    <property type="evidence" value="ECO:0007669"/>
    <property type="project" value="UniProtKB-KW"/>
</dbReference>
<evidence type="ECO:0000313" key="10">
    <source>
        <dbReference type="Proteomes" id="UP000000724"/>
    </source>
</evidence>
<evidence type="ECO:0000256" key="1">
    <source>
        <dbReference type="ARBA" id="ARBA00004123"/>
    </source>
</evidence>
<dbReference type="Pfam" id="PF10345">
    <property type="entry name" value="Cohesin_load"/>
    <property type="match status" value="1"/>
</dbReference>
<feature type="compositionally biased region" description="Polar residues" evidence="8">
    <location>
        <begin position="615"/>
        <end position="631"/>
    </location>
</feature>